<gene>
    <name evidence="3" type="ORF">OS493_038049</name>
</gene>
<feature type="coiled-coil region" evidence="1">
    <location>
        <begin position="25"/>
        <end position="73"/>
    </location>
</feature>
<proteinExistence type="predicted"/>
<comment type="caution">
    <text evidence="3">The sequence shown here is derived from an EMBL/GenBank/DDBJ whole genome shotgun (WGS) entry which is preliminary data.</text>
</comment>
<dbReference type="OrthoDB" id="7696082at2759"/>
<feature type="region of interest" description="Disordered" evidence="2">
    <location>
        <begin position="696"/>
        <end position="728"/>
    </location>
</feature>
<protein>
    <submittedName>
        <fullName evidence="3">Uncharacterized protein</fullName>
    </submittedName>
</protein>
<feature type="compositionally biased region" description="Polar residues" evidence="2">
    <location>
        <begin position="713"/>
        <end position="724"/>
    </location>
</feature>
<dbReference type="Proteomes" id="UP001163046">
    <property type="component" value="Unassembled WGS sequence"/>
</dbReference>
<evidence type="ECO:0000313" key="4">
    <source>
        <dbReference type="Proteomes" id="UP001163046"/>
    </source>
</evidence>
<sequence>MKLLRRNEQTKANSPDKINFAYLSKEDTIGKLRDARDQIERYKSKLFLLSSELARVKTRAKSLKDEIKEFSKRGDIKAISYNIAKAYDEGKLKDKTGLIDILGTISNNLRRKKKGKRYSNSTKDFYEVLLTMGGPRLCDFVSKNLDGPHVHSAIVWRKENTITYVLGGHKENIMAIAALYKNAKESMGIKSDVPYEMAEDETAIVPRPEYKADTDEVVGFCGLKGAGHICVENCVVKVGDDDRAYKRLVEAFQNYQVATHAKVIMINPLHRYLPRVVLFLQPNCNRFTHNEVLHQWLVLGDLCKAILEPALGPGIGHASDGDSRRRKLMLNQAMSPAAGRYRPVPVDLGFIMSATIEVSEGGKRVLRDIYDQDSIHNDKKIINPLDHTTRVLRLGRYSAHMNHLRLVMALFPPCVHGMHADDVARKDRQKWEVVQRLKFKSVQQCLLDISNGNNDTPKDATVYGTWAFLYVAWHYTEIFFSLHASLRDRVKYCAFVSVFFGLWRNWVIISDDLTLKANFLTRECFQDVLLSCHYVVILISFFRDEYPHLECPLDLTGTDCCERYFSENGSFVKNRHNYTFLDMHTGLGYMNRLQEIKATNPDIKFPTRKHNNDFIWDRQFEENERKPTRNLKDYPSADQVICAWKEGVEMAKQLARKLGMNPETENDEDSEDSEWFQKPMSHVDFQESLKGMLTDEEEESLRMQVSEQEDQDYVSSEESTQPASDISEDIRHIVNPLLDQEGEASKNRPTIHVPGVGKRYKSTVVSELRNNPQLSTDRLKRVRSAAAAAAQDQPNDDDQTTGHSLCLFDDCALYDPDVSGRRFVLGRVQRMRKKGKSRGYVEYVRPVDLANKPSDVELFVSKYLPVPDADNMYSHSDSITEMSLQSVICKVRMNLEDTEQDNMYKLCPSDGRIVNEFITSLQVQQSTRRQQRTNNRAKSSGSAEIMADEGRRVDTVTTSRGRQSRQVSYLF</sequence>
<accession>A0A9W9ZHP2</accession>
<evidence type="ECO:0000313" key="3">
    <source>
        <dbReference type="EMBL" id="KAJ7381946.1"/>
    </source>
</evidence>
<keyword evidence="4" id="KW-1185">Reference proteome</keyword>
<dbReference type="EMBL" id="MU825956">
    <property type="protein sequence ID" value="KAJ7381946.1"/>
    <property type="molecule type" value="Genomic_DNA"/>
</dbReference>
<name>A0A9W9ZHP2_9CNID</name>
<keyword evidence="1" id="KW-0175">Coiled coil</keyword>
<evidence type="ECO:0000256" key="1">
    <source>
        <dbReference type="SAM" id="Coils"/>
    </source>
</evidence>
<feature type="region of interest" description="Disordered" evidence="2">
    <location>
        <begin position="924"/>
        <end position="961"/>
    </location>
</feature>
<reference evidence="3" key="1">
    <citation type="submission" date="2023-01" db="EMBL/GenBank/DDBJ databases">
        <title>Genome assembly of the deep-sea coral Lophelia pertusa.</title>
        <authorList>
            <person name="Herrera S."/>
            <person name="Cordes E."/>
        </authorList>
    </citation>
    <scope>NUCLEOTIDE SEQUENCE</scope>
    <source>
        <strain evidence="3">USNM1676648</strain>
        <tissue evidence="3">Polyp</tissue>
    </source>
</reference>
<evidence type="ECO:0000256" key="2">
    <source>
        <dbReference type="SAM" id="MobiDB-lite"/>
    </source>
</evidence>
<organism evidence="3 4">
    <name type="scientific">Desmophyllum pertusum</name>
    <dbReference type="NCBI Taxonomy" id="174260"/>
    <lineage>
        <taxon>Eukaryota</taxon>
        <taxon>Metazoa</taxon>
        <taxon>Cnidaria</taxon>
        <taxon>Anthozoa</taxon>
        <taxon>Hexacorallia</taxon>
        <taxon>Scleractinia</taxon>
        <taxon>Caryophylliina</taxon>
        <taxon>Caryophylliidae</taxon>
        <taxon>Desmophyllum</taxon>
    </lineage>
</organism>
<dbReference type="AlphaFoldDB" id="A0A9W9ZHP2"/>
<feature type="region of interest" description="Disordered" evidence="2">
    <location>
        <begin position="782"/>
        <end position="801"/>
    </location>
</feature>
<feature type="compositionally biased region" description="Low complexity" evidence="2">
    <location>
        <begin position="924"/>
        <end position="936"/>
    </location>
</feature>